<reference evidence="2 3" key="1">
    <citation type="submission" date="2018-03" db="EMBL/GenBank/DDBJ databases">
        <title>Bioinformatic expansion and discovery of thiopeptide antibiotics.</title>
        <authorList>
            <person name="Schwalen C.J."/>
            <person name="Hudson G.A."/>
            <person name="Mitchell D.A."/>
        </authorList>
    </citation>
    <scope>NUCLEOTIDE SEQUENCE [LARGE SCALE GENOMIC DNA]</scope>
    <source>
        <strain evidence="2 3">NRRL 8041</strain>
    </source>
</reference>
<protein>
    <submittedName>
        <fullName evidence="2">Uncharacterized protein</fullName>
    </submittedName>
</protein>
<accession>A0A318NWD0</accession>
<dbReference type="OrthoDB" id="9946865at2"/>
<keyword evidence="3" id="KW-1185">Reference proteome</keyword>
<name>A0A318NWD0_9ACTN</name>
<evidence type="ECO:0000313" key="2">
    <source>
        <dbReference type="EMBL" id="PYC71239.1"/>
    </source>
</evidence>
<evidence type="ECO:0000313" key="3">
    <source>
        <dbReference type="Proteomes" id="UP000248333"/>
    </source>
</evidence>
<comment type="caution">
    <text evidence="2">The sequence shown here is derived from an EMBL/GenBank/DDBJ whole genome shotgun (WGS) entry which is preliminary data.</text>
</comment>
<proteinExistence type="predicted"/>
<feature type="compositionally biased region" description="Basic residues" evidence="1">
    <location>
        <begin position="1"/>
        <end position="12"/>
    </location>
</feature>
<dbReference type="EMBL" id="PYBV01000014">
    <property type="protein sequence ID" value="PYC71239.1"/>
    <property type="molecule type" value="Genomic_DNA"/>
</dbReference>
<sequence length="70" mass="7449">MRRGPTRPRPPRPQRVSGAARPAQGSSLTARSGSGCPGNPNHKGRAAPETPTATNQTCRRDCTTRNRLAT</sequence>
<organism evidence="2 3">
    <name type="scientific">Micromonospora arborensis</name>
    <dbReference type="NCBI Taxonomy" id="2116518"/>
    <lineage>
        <taxon>Bacteria</taxon>
        <taxon>Bacillati</taxon>
        <taxon>Actinomycetota</taxon>
        <taxon>Actinomycetes</taxon>
        <taxon>Micromonosporales</taxon>
        <taxon>Micromonosporaceae</taxon>
        <taxon>Micromonospora</taxon>
    </lineage>
</organism>
<feature type="region of interest" description="Disordered" evidence="1">
    <location>
        <begin position="1"/>
        <end position="70"/>
    </location>
</feature>
<dbReference type="AlphaFoldDB" id="A0A318NWD0"/>
<dbReference type="Proteomes" id="UP000248333">
    <property type="component" value="Unassembled WGS sequence"/>
</dbReference>
<evidence type="ECO:0000256" key="1">
    <source>
        <dbReference type="SAM" id="MobiDB-lite"/>
    </source>
</evidence>
<gene>
    <name evidence="2" type="ORF">C7C45_12640</name>
</gene>